<reference evidence="3 4" key="1">
    <citation type="submission" date="2019-12" db="EMBL/GenBank/DDBJ databases">
        <title>Rhizobium genotypes associated with high levels of biological nitrogen fixation by grain legumes in a temperate-maritime cropping system.</title>
        <authorList>
            <person name="Maluk M."/>
            <person name="Francesc Ferrando Molina F."/>
            <person name="Lopez Del Egido L."/>
            <person name="Lafos M."/>
            <person name="Langarica-Fuentes A."/>
            <person name="Gebre Yohannes G."/>
            <person name="Young M.W."/>
            <person name="Martin P."/>
            <person name="Gantlett R."/>
            <person name="Kenicer G."/>
            <person name="Hawes C."/>
            <person name="Begg G.S."/>
            <person name="Quilliam R.S."/>
            <person name="Squire G.R."/>
            <person name="Poole P.S."/>
            <person name="Young P.W."/>
            <person name="Iannetta P.M."/>
            <person name="James E.K."/>
        </authorList>
    </citation>
    <scope>NUCLEOTIDE SEQUENCE [LARGE SCALE GENOMIC DNA]</scope>
    <source>
        <strain evidence="3 4">JHI1096</strain>
    </source>
</reference>
<feature type="domain" description="Reverse transcriptase" evidence="2">
    <location>
        <begin position="49"/>
        <end position="297"/>
    </location>
</feature>
<accession>A0A6P0B7C4</accession>
<dbReference type="InterPro" id="IPR000477">
    <property type="entry name" value="RT_dom"/>
</dbReference>
<dbReference type="InterPro" id="IPR043502">
    <property type="entry name" value="DNA/RNA_pol_sf"/>
</dbReference>
<dbReference type="SUPFAM" id="SSF56672">
    <property type="entry name" value="DNA/RNA polymerases"/>
    <property type="match status" value="1"/>
</dbReference>
<dbReference type="PANTHER" id="PTHR34047:SF8">
    <property type="entry name" value="PROTEIN YKFC"/>
    <property type="match status" value="1"/>
</dbReference>
<dbReference type="RefSeq" id="WP_164577253.1">
    <property type="nucleotide sequence ID" value="NZ_JAAXDH010000017.1"/>
</dbReference>
<sequence length="553" mass="62642">MTIQCGNFVLDAASVARQLKQDFRDDWFPDPVGYSDLFESELLGKVIATNFEENHGEYRPSKAQLLNVPKSNFTLRYALETSLADRAVYQALSNELLPYFDPLIAWQVFSHRLPTSNQKGERVGTKYMFRNGVAAWADFLGCVEAQITNSSVLLSTDLANYFENISIPKLRSSFLELVPEISANGEEKAAIRGKIDQLFKYMTEWCFQEDRGLPQNRDASSFLANIYMREVDTKMINEGYMYFRYMDDIKIVCESRAAAHKALKELVLALRPIGQFVNSGKTKIVSGSDRLQIGACLAAGSVEMKRIATAWNTKSLKPISRTFVPLRNLMLKTLEAEAFDSREFRFCIGRLETLARCKEFKVPADYFRPITERIINGLDIAPVATDQMTRYLRSVPLNADDFTALERHVGDPEKTIYNWKNYRIWLLLAQRTYCTDELRSAAREVLQTKSDNPTRAGATLYLGALGNKADRELIASRFSELGSFLGQRTAILAVQELHFGSKSGGISIKDCVAPFIRPDLRGTYQNLNRAGRYVADLEPISVSNYLDMERDYA</sequence>
<evidence type="ECO:0000313" key="4">
    <source>
        <dbReference type="Proteomes" id="UP000471560"/>
    </source>
</evidence>
<comment type="similarity">
    <text evidence="1">Belongs to the bacterial reverse transcriptase family.</text>
</comment>
<dbReference type="Proteomes" id="UP000471560">
    <property type="component" value="Unassembled WGS sequence"/>
</dbReference>
<dbReference type="PANTHER" id="PTHR34047">
    <property type="entry name" value="NUCLEAR INTRON MATURASE 1, MITOCHONDRIAL-RELATED"/>
    <property type="match status" value="1"/>
</dbReference>
<dbReference type="Pfam" id="PF00078">
    <property type="entry name" value="RVT_1"/>
    <property type="match status" value="1"/>
</dbReference>
<evidence type="ECO:0000259" key="2">
    <source>
        <dbReference type="PROSITE" id="PS50878"/>
    </source>
</evidence>
<dbReference type="PROSITE" id="PS50878">
    <property type="entry name" value="RT_POL"/>
    <property type="match status" value="1"/>
</dbReference>
<protein>
    <recommendedName>
        <fullName evidence="2">Reverse transcriptase domain-containing protein</fullName>
    </recommendedName>
</protein>
<gene>
    <name evidence="3" type="ORF">GR204_17445</name>
</gene>
<proteinExistence type="inferred from homology"/>
<dbReference type="AlphaFoldDB" id="A0A6P0B7C4"/>
<dbReference type="InterPro" id="IPR051083">
    <property type="entry name" value="GrpII_Intron_Splice-Mob/Def"/>
</dbReference>
<evidence type="ECO:0000256" key="1">
    <source>
        <dbReference type="ARBA" id="ARBA00034120"/>
    </source>
</evidence>
<dbReference type="EMBL" id="WUEZ01000019">
    <property type="protein sequence ID" value="NEI35749.1"/>
    <property type="molecule type" value="Genomic_DNA"/>
</dbReference>
<evidence type="ECO:0000313" key="3">
    <source>
        <dbReference type="EMBL" id="NEI35749.1"/>
    </source>
</evidence>
<dbReference type="CDD" id="cd01646">
    <property type="entry name" value="RT_Bac_retron_I"/>
    <property type="match status" value="1"/>
</dbReference>
<comment type="caution">
    <text evidence="3">The sequence shown here is derived from an EMBL/GenBank/DDBJ whole genome shotgun (WGS) entry which is preliminary data.</text>
</comment>
<organism evidence="3 4">
    <name type="scientific">Rhizobium leguminosarum</name>
    <dbReference type="NCBI Taxonomy" id="384"/>
    <lineage>
        <taxon>Bacteria</taxon>
        <taxon>Pseudomonadati</taxon>
        <taxon>Pseudomonadota</taxon>
        <taxon>Alphaproteobacteria</taxon>
        <taxon>Hyphomicrobiales</taxon>
        <taxon>Rhizobiaceae</taxon>
        <taxon>Rhizobium/Agrobacterium group</taxon>
        <taxon>Rhizobium</taxon>
    </lineage>
</organism>
<name>A0A6P0B7C4_RHILE</name>